<protein>
    <recommendedName>
        <fullName evidence="3">SGNH/GDSL hydrolase family protein</fullName>
    </recommendedName>
</protein>
<dbReference type="InterPro" id="IPR036514">
    <property type="entry name" value="SGNH_hydro_sf"/>
</dbReference>
<dbReference type="Gene3D" id="3.40.50.1110">
    <property type="entry name" value="SGNH hydrolase"/>
    <property type="match status" value="1"/>
</dbReference>
<comment type="caution">
    <text evidence="1">The sequence shown here is derived from an EMBL/GenBank/DDBJ whole genome shotgun (WGS) entry which is preliminary data.</text>
</comment>
<accession>A0A419DD50</accession>
<proteinExistence type="predicted"/>
<evidence type="ECO:0008006" key="3">
    <source>
        <dbReference type="Google" id="ProtNLM"/>
    </source>
</evidence>
<sequence>MIANDNNKNKPGSCFYRNPKKTILIFVVLSILLMVFSAEKYLDLINRDYSKIYPEDIRTQRCIRLREHIPLFNGAVRPDDLYMKGTDSLVQKDYLFRTDGDGFIMPSRKHEQPDINIFFLGGSTTECEDIEEKNRFPYLVGAILENKSGIKINSFNSGVSGNNSLHSINILYNKIVPMNPSIVIMMHNINDLNILLLTKSYWNVTRTKSPIQVIVENKTSLYYLLKTMKNYFVPNLYQKVMQFSSSRSIKDDEFSDFRRKKVDVDQDKIINEFKKNLQTFINICKSRDITPVLMTMANRLQDDRTKVIDEYFARMERDYEINRNEYKKLFDIFNQTIIELGRINSIIVIDLAKEIPPTKEFMYDVVHFNDSGSVLAAEYISKKLFPLLKIADSK</sequence>
<dbReference type="Proteomes" id="UP000285655">
    <property type="component" value="Unassembled WGS sequence"/>
</dbReference>
<dbReference type="AlphaFoldDB" id="A0A419DD50"/>
<dbReference type="SUPFAM" id="SSF52266">
    <property type="entry name" value="SGNH hydrolase"/>
    <property type="match status" value="1"/>
</dbReference>
<dbReference type="EMBL" id="QZJW01000031">
    <property type="protein sequence ID" value="RJO61059.1"/>
    <property type="molecule type" value="Genomic_DNA"/>
</dbReference>
<gene>
    <name evidence="1" type="ORF">C4544_03790</name>
</gene>
<evidence type="ECO:0000313" key="1">
    <source>
        <dbReference type="EMBL" id="RJO61059.1"/>
    </source>
</evidence>
<reference evidence="1 2" key="1">
    <citation type="journal article" date="2017" name="ISME J.">
        <title>Energy and carbon metabolisms in a deep terrestrial subsurface fluid microbial community.</title>
        <authorList>
            <person name="Momper L."/>
            <person name="Jungbluth S.P."/>
            <person name="Lee M.D."/>
            <person name="Amend J.P."/>
        </authorList>
    </citation>
    <scope>NUCLEOTIDE SEQUENCE [LARGE SCALE GENOMIC DNA]</scope>
    <source>
        <strain evidence="1">SURF_29</strain>
    </source>
</reference>
<evidence type="ECO:0000313" key="2">
    <source>
        <dbReference type="Proteomes" id="UP000285655"/>
    </source>
</evidence>
<name>A0A419DD50_9BACT</name>
<organism evidence="1 2">
    <name type="scientific">candidate division WS5 bacterium</name>
    <dbReference type="NCBI Taxonomy" id="2093353"/>
    <lineage>
        <taxon>Bacteria</taxon>
        <taxon>candidate division WS5</taxon>
    </lineage>
</organism>